<protein>
    <submittedName>
        <fullName evidence="3">Pilus assembly protein</fullName>
    </submittedName>
</protein>
<keyword evidence="1" id="KW-1133">Transmembrane helix</keyword>
<feature type="domain" description="TadE-like" evidence="2">
    <location>
        <begin position="22"/>
        <end position="64"/>
    </location>
</feature>
<dbReference type="Pfam" id="PF07811">
    <property type="entry name" value="TadE"/>
    <property type="match status" value="1"/>
</dbReference>
<keyword evidence="1" id="KW-0812">Transmembrane</keyword>
<evidence type="ECO:0000313" key="4">
    <source>
        <dbReference type="Proteomes" id="UP001198571"/>
    </source>
</evidence>
<evidence type="ECO:0000259" key="2">
    <source>
        <dbReference type="Pfam" id="PF07811"/>
    </source>
</evidence>
<keyword evidence="4" id="KW-1185">Reference proteome</keyword>
<accession>A0ABS8CHA3</accession>
<evidence type="ECO:0000256" key="1">
    <source>
        <dbReference type="SAM" id="Phobius"/>
    </source>
</evidence>
<keyword evidence="1" id="KW-0472">Membrane</keyword>
<sequence>MKNQCSLSPARLIRRWLGNEDGAITVEFVIIFPLLLALLVLIVFVSMLISTASDVQQVAHELARQSVSRLSRSAPPADVCKAMASDQAMIDQLLRQSVLLKSKDLKIQPCPTSPDAQGFVTVTVTYNFAGSFVQALGRNFGVDLGILTRVSTTKL</sequence>
<dbReference type="EMBL" id="JACDXX010000001">
    <property type="protein sequence ID" value="MCB5408739.1"/>
    <property type="molecule type" value="Genomic_DNA"/>
</dbReference>
<dbReference type="Proteomes" id="UP001198571">
    <property type="component" value="Unassembled WGS sequence"/>
</dbReference>
<name>A0ABS8CHA3_9RHOB</name>
<evidence type="ECO:0000313" key="3">
    <source>
        <dbReference type="EMBL" id="MCB5408739.1"/>
    </source>
</evidence>
<gene>
    <name evidence="3" type="ORF">H0485_01785</name>
</gene>
<organism evidence="3 4">
    <name type="scientific">Pseudogemmobacter faecipullorum</name>
    <dbReference type="NCBI Taxonomy" id="2755041"/>
    <lineage>
        <taxon>Bacteria</taxon>
        <taxon>Pseudomonadati</taxon>
        <taxon>Pseudomonadota</taxon>
        <taxon>Alphaproteobacteria</taxon>
        <taxon>Rhodobacterales</taxon>
        <taxon>Paracoccaceae</taxon>
        <taxon>Pseudogemmobacter</taxon>
    </lineage>
</organism>
<feature type="transmembrane region" description="Helical" evidence="1">
    <location>
        <begin position="21"/>
        <end position="49"/>
    </location>
</feature>
<reference evidence="3 4" key="1">
    <citation type="submission" date="2020-07" db="EMBL/GenBank/DDBJ databases">
        <title>Pseudogemmobacter sp. nov., isolated from poultry manure in Taiwan.</title>
        <authorList>
            <person name="Lin S.-Y."/>
            <person name="Tang Y.-S."/>
            <person name="Young C.-C."/>
        </authorList>
    </citation>
    <scope>NUCLEOTIDE SEQUENCE [LARGE SCALE GENOMIC DNA]</scope>
    <source>
        <strain evidence="3 4">CC-YST710</strain>
    </source>
</reference>
<comment type="caution">
    <text evidence="3">The sequence shown here is derived from an EMBL/GenBank/DDBJ whole genome shotgun (WGS) entry which is preliminary data.</text>
</comment>
<dbReference type="RefSeq" id="WP_226933639.1">
    <property type="nucleotide sequence ID" value="NZ_JACDXX010000001.1"/>
</dbReference>
<proteinExistence type="predicted"/>
<dbReference type="InterPro" id="IPR012495">
    <property type="entry name" value="TadE-like_dom"/>
</dbReference>